<dbReference type="EMBL" id="JAPDRN010000002">
    <property type="protein sequence ID" value="KAJ9646676.1"/>
    <property type="molecule type" value="Genomic_DNA"/>
</dbReference>
<name>A0AA38YEJ6_9EURO</name>
<dbReference type="AlphaFoldDB" id="A0AA38YEJ6"/>
<evidence type="ECO:0000313" key="2">
    <source>
        <dbReference type="Proteomes" id="UP001172681"/>
    </source>
</evidence>
<dbReference type="InterPro" id="IPR029068">
    <property type="entry name" value="Glyas_Bleomycin-R_OHBP_Dase"/>
</dbReference>
<gene>
    <name evidence="1" type="ORF">H2204_000368</name>
</gene>
<dbReference type="SUPFAM" id="SSF54593">
    <property type="entry name" value="Glyoxalase/Bleomycin resistance protein/Dihydroxybiphenyl dioxygenase"/>
    <property type="match status" value="1"/>
</dbReference>
<keyword evidence="2" id="KW-1185">Reference proteome</keyword>
<proteinExistence type="predicted"/>
<reference evidence="1" key="1">
    <citation type="submission" date="2022-10" db="EMBL/GenBank/DDBJ databases">
        <title>Culturing micro-colonial fungi from biological soil crusts in the Mojave desert and describing Neophaeococcomyces mojavensis, and introducing the new genera and species Taxawa tesnikishii.</title>
        <authorList>
            <person name="Kurbessoian T."/>
            <person name="Stajich J.E."/>
        </authorList>
    </citation>
    <scope>NUCLEOTIDE SEQUENCE</scope>
    <source>
        <strain evidence="1">TK_35</strain>
    </source>
</reference>
<dbReference type="Gene3D" id="3.10.180.10">
    <property type="entry name" value="2,3-Dihydroxybiphenyl 1,2-Dioxygenase, domain 1"/>
    <property type="match status" value="1"/>
</dbReference>
<sequence length="174" mass="19293">MAPALVQQINHVSHVCFIVRKENLQLFKDQLTRAFNVTDWDGPLEVTPMGLLQTGSISTGLEIIAPLDDQDEDNVFTQHIQAKGEGLFSVIYGVKDVELAAKEAQERGTELMNGPDGKPLTIDSMTGMNGQPVHAAWNERLKVYREIALKPMFGINFWLGQIEPLRSGSTTSEQ</sequence>
<organism evidence="1 2">
    <name type="scientific">Knufia peltigerae</name>
    <dbReference type="NCBI Taxonomy" id="1002370"/>
    <lineage>
        <taxon>Eukaryota</taxon>
        <taxon>Fungi</taxon>
        <taxon>Dikarya</taxon>
        <taxon>Ascomycota</taxon>
        <taxon>Pezizomycotina</taxon>
        <taxon>Eurotiomycetes</taxon>
        <taxon>Chaetothyriomycetidae</taxon>
        <taxon>Chaetothyriales</taxon>
        <taxon>Trichomeriaceae</taxon>
        <taxon>Knufia</taxon>
    </lineage>
</organism>
<evidence type="ECO:0000313" key="1">
    <source>
        <dbReference type="EMBL" id="KAJ9646676.1"/>
    </source>
</evidence>
<dbReference type="Proteomes" id="UP001172681">
    <property type="component" value="Unassembled WGS sequence"/>
</dbReference>
<comment type="caution">
    <text evidence="1">The sequence shown here is derived from an EMBL/GenBank/DDBJ whole genome shotgun (WGS) entry which is preliminary data.</text>
</comment>
<protein>
    <submittedName>
        <fullName evidence="1">Uncharacterized protein</fullName>
    </submittedName>
</protein>
<accession>A0AA38YEJ6</accession>